<name>A0ABQ9IGZ4_9NEOP</name>
<sequence length="433" mass="48466">MLISPSPRLVAEPRRFFHGTTRDMHDGVVAEEAAWPKTHVLVVLLQVEDFQWYVWITLVPHLLLCLLWMQYVHLYYADISNSVYRFGPAELTIVDNTTSLRMYHDQHVQQSICPSCLAKYHDVASLKRNRMPKSEKTKHRTRGRSGGTLNSHSTGPGFDPCFDNPDFGFQCSSEITLGDRWLLNEGSYCVRPTSRDGVVVRLLASHLDETCSISGRVDLGFSLVGIVPDDAAGRRVFSGISRFPRPFVPALLHTHSLHLNLFTHYTTVSIHGHLAAGCGLVDPNYHITGLLAVDPRSENFPFFPSKTVDFAYKNKLPLSALCPPHHQPHNLLDSATSKIRYSDVIHTKKDSRRRCTACRHAPPPPAALHLRKWTPSAHLSPAAIFLERVSSKMADQIGRAGSSGRSNHLVVKFIAQHHIGKETIRPPAQKIAL</sequence>
<proteinExistence type="predicted"/>
<gene>
    <name evidence="2" type="ORF">PR048_001293</name>
</gene>
<evidence type="ECO:0000256" key="1">
    <source>
        <dbReference type="SAM" id="MobiDB-lite"/>
    </source>
</evidence>
<feature type="compositionally biased region" description="Basic residues" evidence="1">
    <location>
        <begin position="129"/>
        <end position="143"/>
    </location>
</feature>
<accession>A0ABQ9IGZ4</accession>
<reference evidence="2 3" key="1">
    <citation type="submission" date="2023-02" db="EMBL/GenBank/DDBJ databases">
        <title>LHISI_Scaffold_Assembly.</title>
        <authorList>
            <person name="Stuart O.P."/>
            <person name="Cleave R."/>
            <person name="Magrath M.J.L."/>
            <person name="Mikheyev A.S."/>
        </authorList>
    </citation>
    <scope>NUCLEOTIDE SEQUENCE [LARGE SCALE GENOMIC DNA]</scope>
    <source>
        <strain evidence="2">Daus_M_001</strain>
        <tissue evidence="2">Leg muscle</tissue>
    </source>
</reference>
<dbReference type="Proteomes" id="UP001159363">
    <property type="component" value="Chromosome 1"/>
</dbReference>
<evidence type="ECO:0000313" key="3">
    <source>
        <dbReference type="Proteomes" id="UP001159363"/>
    </source>
</evidence>
<keyword evidence="3" id="KW-1185">Reference proteome</keyword>
<organism evidence="2 3">
    <name type="scientific">Dryococelus australis</name>
    <dbReference type="NCBI Taxonomy" id="614101"/>
    <lineage>
        <taxon>Eukaryota</taxon>
        <taxon>Metazoa</taxon>
        <taxon>Ecdysozoa</taxon>
        <taxon>Arthropoda</taxon>
        <taxon>Hexapoda</taxon>
        <taxon>Insecta</taxon>
        <taxon>Pterygota</taxon>
        <taxon>Neoptera</taxon>
        <taxon>Polyneoptera</taxon>
        <taxon>Phasmatodea</taxon>
        <taxon>Verophasmatodea</taxon>
        <taxon>Anareolatae</taxon>
        <taxon>Phasmatidae</taxon>
        <taxon>Eurycanthinae</taxon>
        <taxon>Dryococelus</taxon>
    </lineage>
</organism>
<evidence type="ECO:0000313" key="2">
    <source>
        <dbReference type="EMBL" id="KAJ8895952.1"/>
    </source>
</evidence>
<comment type="caution">
    <text evidence="2">The sequence shown here is derived from an EMBL/GenBank/DDBJ whole genome shotgun (WGS) entry which is preliminary data.</text>
</comment>
<feature type="region of interest" description="Disordered" evidence="1">
    <location>
        <begin position="129"/>
        <end position="157"/>
    </location>
</feature>
<dbReference type="EMBL" id="JARBHB010000001">
    <property type="protein sequence ID" value="KAJ8895952.1"/>
    <property type="molecule type" value="Genomic_DNA"/>
</dbReference>
<protein>
    <submittedName>
        <fullName evidence="2">Uncharacterized protein</fullName>
    </submittedName>
</protein>